<feature type="signal peptide" evidence="5">
    <location>
        <begin position="1"/>
        <end position="23"/>
    </location>
</feature>
<dbReference type="PANTHER" id="PTHR30329">
    <property type="entry name" value="STATOR ELEMENT OF FLAGELLAR MOTOR COMPLEX"/>
    <property type="match status" value="1"/>
</dbReference>
<evidence type="ECO:0000256" key="1">
    <source>
        <dbReference type="ARBA" id="ARBA00004442"/>
    </source>
</evidence>
<dbReference type="PANTHER" id="PTHR30329:SF21">
    <property type="entry name" value="LIPOPROTEIN YIAD-RELATED"/>
    <property type="match status" value="1"/>
</dbReference>
<dbReference type="OrthoDB" id="113254at2"/>
<keyword evidence="8" id="KW-1185">Reference proteome</keyword>
<reference evidence="7 8" key="1">
    <citation type="journal article" date="2009" name="Appl. Environ. Microbiol.">
        <title>Three genomes from the phylum Acidobacteria provide insight into the lifestyles of these microorganisms in soils.</title>
        <authorList>
            <person name="Ward N.L."/>
            <person name="Challacombe J.F."/>
            <person name="Janssen P.H."/>
            <person name="Henrissat B."/>
            <person name="Coutinho P.M."/>
            <person name="Wu M."/>
            <person name="Xie G."/>
            <person name="Haft D.H."/>
            <person name="Sait M."/>
            <person name="Badger J."/>
            <person name="Barabote R.D."/>
            <person name="Bradley B."/>
            <person name="Brettin T.S."/>
            <person name="Brinkac L.M."/>
            <person name="Bruce D."/>
            <person name="Creasy T."/>
            <person name="Daugherty S.C."/>
            <person name="Davidsen T.M."/>
            <person name="DeBoy R.T."/>
            <person name="Detter J.C."/>
            <person name="Dodson R.J."/>
            <person name="Durkin A.S."/>
            <person name="Ganapathy A."/>
            <person name="Gwinn-Giglio M."/>
            <person name="Han C.S."/>
            <person name="Khouri H."/>
            <person name="Kiss H."/>
            <person name="Kothari S.P."/>
            <person name="Madupu R."/>
            <person name="Nelson K.E."/>
            <person name="Nelson W.C."/>
            <person name="Paulsen I."/>
            <person name="Penn K."/>
            <person name="Ren Q."/>
            <person name="Rosovitz M.J."/>
            <person name="Selengut J.D."/>
            <person name="Shrivastava S."/>
            <person name="Sullivan S.A."/>
            <person name="Tapia R."/>
            <person name="Thompson L.S."/>
            <person name="Watkins K.L."/>
            <person name="Yang Q."/>
            <person name="Yu C."/>
            <person name="Zafar N."/>
            <person name="Zhou L."/>
            <person name="Kuske C.R."/>
        </authorList>
    </citation>
    <scope>NUCLEOTIDE SEQUENCE [LARGE SCALE GENOMIC DNA]</scope>
    <source>
        <strain evidence="7 8">Ellin345</strain>
    </source>
</reference>
<keyword evidence="5" id="KW-0732">Signal</keyword>
<proteinExistence type="predicted"/>
<dbReference type="InterPro" id="IPR036737">
    <property type="entry name" value="OmpA-like_sf"/>
</dbReference>
<evidence type="ECO:0000259" key="6">
    <source>
        <dbReference type="PROSITE" id="PS51123"/>
    </source>
</evidence>
<evidence type="ECO:0000256" key="3">
    <source>
        <dbReference type="ARBA" id="ARBA00023237"/>
    </source>
</evidence>
<dbReference type="AlphaFoldDB" id="Q1IQX4"/>
<dbReference type="PRINTS" id="PR01021">
    <property type="entry name" value="OMPADOMAIN"/>
</dbReference>
<evidence type="ECO:0000256" key="4">
    <source>
        <dbReference type="PROSITE-ProRule" id="PRU00473"/>
    </source>
</evidence>
<name>Q1IQX4_KORVE</name>
<evidence type="ECO:0000313" key="8">
    <source>
        <dbReference type="Proteomes" id="UP000002432"/>
    </source>
</evidence>
<dbReference type="EnsemblBacteria" id="ABF40726">
    <property type="protein sequence ID" value="ABF40726"/>
    <property type="gene ID" value="Acid345_1725"/>
</dbReference>
<sequence>MKKAAVWIIALCLVLCFAGSAFAGDAKTIKGLITTRTSDVLSLKTADGNQDVTLTDSTKVQSPKGLGLRKQQMSWASLIPGLKVSVKGALDAGGKFIAEEITFSKDDLQTASMIQAGLTPTEQKVDANKQSIGENKENIDTNKQQIDENQQAVNKRFDDLTDFDVKKEAVVYFVSGKSSLAAADKKALTDLAAEATKLTGYIIEVKGFADSTGNAAMNQTLSKDRAFAVVNFLMQDCSVPPRHIVSPGAMGISNPVASNETATGRKENRRVEVKVMVNKGLSPAGN</sequence>
<dbReference type="RefSeq" id="WP_011522528.1">
    <property type="nucleotide sequence ID" value="NC_008009.1"/>
</dbReference>
<evidence type="ECO:0000256" key="5">
    <source>
        <dbReference type="SAM" id="SignalP"/>
    </source>
</evidence>
<feature type="domain" description="OmpA-like" evidence="6">
    <location>
        <begin position="160"/>
        <end position="279"/>
    </location>
</feature>
<dbReference type="HOGENOM" id="CLU_972490_0_0_0"/>
<dbReference type="CDD" id="cd07185">
    <property type="entry name" value="OmpA_C-like"/>
    <property type="match status" value="1"/>
</dbReference>
<dbReference type="InterPro" id="IPR006665">
    <property type="entry name" value="OmpA-like"/>
</dbReference>
<dbReference type="eggNOG" id="COG2885">
    <property type="taxonomic scope" value="Bacteria"/>
</dbReference>
<dbReference type="InterPro" id="IPR006664">
    <property type="entry name" value="OMP_bac"/>
</dbReference>
<accession>Q1IQX4</accession>
<dbReference type="Proteomes" id="UP000002432">
    <property type="component" value="Chromosome"/>
</dbReference>
<protein>
    <submittedName>
        <fullName evidence="7">Outer membrane protein, OmpA/MotB family</fullName>
    </submittedName>
</protein>
<keyword evidence="3" id="KW-0998">Cell outer membrane</keyword>
<dbReference type="Pfam" id="PF00691">
    <property type="entry name" value="OmpA"/>
    <property type="match status" value="1"/>
</dbReference>
<feature type="chain" id="PRO_5004191874" evidence="5">
    <location>
        <begin position="24"/>
        <end position="286"/>
    </location>
</feature>
<comment type="subcellular location">
    <subcellularLocation>
        <location evidence="1">Cell outer membrane</location>
    </subcellularLocation>
</comment>
<dbReference type="InterPro" id="IPR050330">
    <property type="entry name" value="Bact_OuterMem_StrucFunc"/>
</dbReference>
<evidence type="ECO:0000256" key="2">
    <source>
        <dbReference type="ARBA" id="ARBA00023136"/>
    </source>
</evidence>
<gene>
    <name evidence="7" type="ordered locus">Acid345_1725</name>
</gene>
<dbReference type="SUPFAM" id="SSF103088">
    <property type="entry name" value="OmpA-like"/>
    <property type="match status" value="1"/>
</dbReference>
<dbReference type="PROSITE" id="PS51123">
    <property type="entry name" value="OMPA_2"/>
    <property type="match status" value="1"/>
</dbReference>
<dbReference type="GO" id="GO:0009279">
    <property type="term" value="C:cell outer membrane"/>
    <property type="evidence" value="ECO:0007669"/>
    <property type="project" value="UniProtKB-SubCell"/>
</dbReference>
<evidence type="ECO:0000313" key="7">
    <source>
        <dbReference type="EMBL" id="ABF40726.1"/>
    </source>
</evidence>
<dbReference type="EMBL" id="CP000360">
    <property type="protein sequence ID" value="ABF40726.1"/>
    <property type="molecule type" value="Genomic_DNA"/>
</dbReference>
<organism evidence="7 8">
    <name type="scientific">Koribacter versatilis (strain Ellin345)</name>
    <dbReference type="NCBI Taxonomy" id="204669"/>
    <lineage>
        <taxon>Bacteria</taxon>
        <taxon>Pseudomonadati</taxon>
        <taxon>Acidobacteriota</taxon>
        <taxon>Terriglobia</taxon>
        <taxon>Terriglobales</taxon>
        <taxon>Candidatus Korobacteraceae</taxon>
        <taxon>Candidatus Korobacter</taxon>
    </lineage>
</organism>
<dbReference type="Pfam" id="PF18914">
    <property type="entry name" value="DUF5666"/>
    <property type="match status" value="1"/>
</dbReference>
<dbReference type="Gene3D" id="3.30.1330.60">
    <property type="entry name" value="OmpA-like domain"/>
    <property type="match status" value="1"/>
</dbReference>
<dbReference type="InterPro" id="IPR043724">
    <property type="entry name" value="DUF5666"/>
</dbReference>
<keyword evidence="2 4" id="KW-0472">Membrane</keyword>
<dbReference type="KEGG" id="aba:Acid345_1725"/>
<dbReference type="STRING" id="204669.Acid345_1725"/>